<proteinExistence type="predicted"/>
<comment type="caution">
    <text evidence="2">The sequence shown here is derived from an EMBL/GenBank/DDBJ whole genome shotgun (WGS) entry which is preliminary data.</text>
</comment>
<evidence type="ECO:0000313" key="3">
    <source>
        <dbReference type="Proteomes" id="UP000244978"/>
    </source>
</evidence>
<feature type="transmembrane region" description="Helical" evidence="1">
    <location>
        <begin position="96"/>
        <end position="119"/>
    </location>
</feature>
<sequence>MDVDTGSAAPGQAGAAAANAAVRRELPQWLLGVVGLGLSLLGVLAVVIAFAIASPASATEQTWLIARVLAGVANVMTVVGALSGLVAIVLGMGRRWGVAALIVGILGNPWLQVTVLSALS</sequence>
<keyword evidence="1" id="KW-0472">Membrane</keyword>
<organism evidence="2 3">
    <name type="scientific">Homoserinimonas hongtaonis</name>
    <dbReference type="NCBI Taxonomy" id="2079791"/>
    <lineage>
        <taxon>Bacteria</taxon>
        <taxon>Bacillati</taxon>
        <taxon>Actinomycetota</taxon>
        <taxon>Actinomycetes</taxon>
        <taxon>Micrococcales</taxon>
        <taxon>Microbacteriaceae</taxon>
        <taxon>Homoserinimonas</taxon>
    </lineage>
</organism>
<gene>
    <name evidence="2" type="ORF">DF220_09345</name>
</gene>
<keyword evidence="1" id="KW-1133">Transmembrane helix</keyword>
<name>A0A2U1T2D8_9MICO</name>
<protein>
    <recommendedName>
        <fullName evidence="4">Major facilitator superfamily (MFS) profile domain-containing protein</fullName>
    </recommendedName>
</protein>
<dbReference type="EMBL" id="QEEX01000001">
    <property type="protein sequence ID" value="PWB98010.1"/>
    <property type="molecule type" value="Genomic_DNA"/>
</dbReference>
<keyword evidence="3" id="KW-1185">Reference proteome</keyword>
<feature type="transmembrane region" description="Helical" evidence="1">
    <location>
        <begin position="64"/>
        <end position="90"/>
    </location>
</feature>
<accession>A0A2U1T2D8</accession>
<evidence type="ECO:0000313" key="2">
    <source>
        <dbReference type="EMBL" id="PWB98010.1"/>
    </source>
</evidence>
<dbReference type="KEGG" id="salc:C2138_00690"/>
<evidence type="ECO:0008006" key="4">
    <source>
        <dbReference type="Google" id="ProtNLM"/>
    </source>
</evidence>
<evidence type="ECO:0000256" key="1">
    <source>
        <dbReference type="SAM" id="Phobius"/>
    </source>
</evidence>
<dbReference type="AlphaFoldDB" id="A0A2U1T2D8"/>
<dbReference type="RefSeq" id="WP_108514723.1">
    <property type="nucleotide sequence ID" value="NZ_CP026951.1"/>
</dbReference>
<reference evidence="3" key="1">
    <citation type="submission" date="2018-04" db="EMBL/GenBank/DDBJ databases">
        <authorList>
            <person name="Liu S."/>
            <person name="Wang Z."/>
            <person name="Li J."/>
        </authorList>
    </citation>
    <scope>NUCLEOTIDE SEQUENCE [LARGE SCALE GENOMIC DNA]</scope>
    <source>
        <strain evidence="3">S1194</strain>
    </source>
</reference>
<feature type="transmembrane region" description="Helical" evidence="1">
    <location>
        <begin position="29"/>
        <end position="52"/>
    </location>
</feature>
<dbReference type="Proteomes" id="UP000244978">
    <property type="component" value="Unassembled WGS sequence"/>
</dbReference>
<keyword evidence="1" id="KW-0812">Transmembrane</keyword>